<evidence type="ECO:0000313" key="4">
    <source>
        <dbReference type="Proteomes" id="UP000824540"/>
    </source>
</evidence>
<comment type="caution">
    <text evidence="3">The sequence shown here is derived from an EMBL/GenBank/DDBJ whole genome shotgun (WGS) entry which is preliminary data.</text>
</comment>
<evidence type="ECO:0000256" key="2">
    <source>
        <dbReference type="SAM" id="Phobius"/>
    </source>
</evidence>
<dbReference type="InterPro" id="IPR033587">
    <property type="entry name" value="M1AP"/>
</dbReference>
<feature type="region of interest" description="Disordered" evidence="1">
    <location>
        <begin position="574"/>
        <end position="600"/>
    </location>
</feature>
<proteinExistence type="predicted"/>
<organism evidence="3 4">
    <name type="scientific">Albula glossodonta</name>
    <name type="common">roundjaw bonefish</name>
    <dbReference type="NCBI Taxonomy" id="121402"/>
    <lineage>
        <taxon>Eukaryota</taxon>
        <taxon>Metazoa</taxon>
        <taxon>Chordata</taxon>
        <taxon>Craniata</taxon>
        <taxon>Vertebrata</taxon>
        <taxon>Euteleostomi</taxon>
        <taxon>Actinopterygii</taxon>
        <taxon>Neopterygii</taxon>
        <taxon>Teleostei</taxon>
        <taxon>Albuliformes</taxon>
        <taxon>Albulidae</taxon>
        <taxon>Albula</taxon>
    </lineage>
</organism>
<keyword evidence="2" id="KW-0812">Transmembrane</keyword>
<accession>A0A8T2MVB5</accession>
<protein>
    <recommendedName>
        <fullName evidence="5">Meiosis 1 arrest protein</fullName>
    </recommendedName>
</protein>
<dbReference type="OrthoDB" id="6433824at2759"/>
<gene>
    <name evidence="3" type="ORF">JZ751_015411</name>
</gene>
<keyword evidence="2" id="KW-0472">Membrane</keyword>
<keyword evidence="2" id="KW-1133">Transmembrane helix</keyword>
<evidence type="ECO:0000313" key="3">
    <source>
        <dbReference type="EMBL" id="KAG9332309.1"/>
    </source>
</evidence>
<dbReference type="EMBL" id="JAFBMS010000245">
    <property type="protein sequence ID" value="KAG9332309.1"/>
    <property type="molecule type" value="Genomic_DNA"/>
</dbReference>
<feature type="region of interest" description="Disordered" evidence="1">
    <location>
        <begin position="222"/>
        <end position="254"/>
    </location>
</feature>
<evidence type="ECO:0000256" key="1">
    <source>
        <dbReference type="SAM" id="MobiDB-lite"/>
    </source>
</evidence>
<evidence type="ECO:0008006" key="5">
    <source>
        <dbReference type="Google" id="ProtNLM"/>
    </source>
</evidence>
<dbReference type="PANTHER" id="PTHR28642:SF1">
    <property type="entry name" value="MEIOSIS 1 ARREST PROTEIN"/>
    <property type="match status" value="1"/>
</dbReference>
<dbReference type="Proteomes" id="UP000824540">
    <property type="component" value="Unassembled WGS sequence"/>
</dbReference>
<dbReference type="GO" id="GO:0007127">
    <property type="term" value="P:meiosis I"/>
    <property type="evidence" value="ECO:0007669"/>
    <property type="project" value="InterPro"/>
</dbReference>
<dbReference type="GO" id="GO:0007283">
    <property type="term" value="P:spermatogenesis"/>
    <property type="evidence" value="ECO:0007669"/>
    <property type="project" value="InterPro"/>
</dbReference>
<name>A0A8T2MVB5_9TELE</name>
<feature type="compositionally biased region" description="Low complexity" evidence="1">
    <location>
        <begin position="225"/>
        <end position="236"/>
    </location>
</feature>
<sequence length="600" mass="65471">MRGSARGSGIGAGARRQSAVRLSFCPVTIIIIMVIRLAAVIVCALVRSESVGVSTMSLRNRLRGGAAGGAAQACCTAAFSRQPPRILVVDTAPPWWSEVCHSVCEALDGFLTLASGLDGPCRIPLLSLYSVSSHTECLLPLAGCVRMGDSLLQEAVQDGLLQFKQYLRHVTLGGPISSSSAEVTVLTSRPGRGVVKQLEIGLKDTHLVNLRRLVVVCITHDNDPSDSSTSPQTPSPVGQDPEGRGIHTPLPELPISPVPLEEGVRISAKRAIRLHWCGWRFRADPALLWLEIRGCDPALLWLEIQGCDPALDNLLLGTEIELQQVENDIVALESVFKGWLHDIGGDREHLHLLLPSLQEPKHPVCLKCDVQERLLSPALFPSMPELGAHTETARDFHPPAKGPSNQSTPPHRLTVIRALKADAVCESLLFGLPLILRPTCCWQLDWDEMEDNHHHFHALCHALRAQDWFLLARCEQGSSRGAAEGRALVCHFLLQASASLSLLLKPVATRELLLPCALPIPSAQPPASALATIQSSLAQLEEDPVFNPLCLKTHLYPHLRHVLSRSPYPYRAQQRRDSFCPPEGAAKQQVRDPYTSTAKE</sequence>
<keyword evidence="4" id="KW-1185">Reference proteome</keyword>
<dbReference type="PANTHER" id="PTHR28642">
    <property type="entry name" value="MEIOSIS 1 ARREST PROTEIN"/>
    <property type="match status" value="1"/>
</dbReference>
<dbReference type="GO" id="GO:0051308">
    <property type="term" value="P:male meiosis chromosome separation"/>
    <property type="evidence" value="ECO:0007669"/>
    <property type="project" value="TreeGrafter"/>
</dbReference>
<reference evidence="3" key="1">
    <citation type="thesis" date="2021" institute="BYU ScholarsArchive" country="Provo, UT, USA">
        <title>Applications of and Algorithms for Genome Assembly and Genomic Analyses with an Emphasis on Marine Teleosts.</title>
        <authorList>
            <person name="Pickett B.D."/>
        </authorList>
    </citation>
    <scope>NUCLEOTIDE SEQUENCE</scope>
    <source>
        <strain evidence="3">HI-2016</strain>
    </source>
</reference>
<dbReference type="AlphaFoldDB" id="A0A8T2MVB5"/>
<feature type="transmembrane region" description="Helical" evidence="2">
    <location>
        <begin position="21"/>
        <end position="47"/>
    </location>
</feature>